<keyword evidence="3" id="KW-1185">Reference proteome</keyword>
<evidence type="ECO:0000256" key="1">
    <source>
        <dbReference type="SAM" id="MobiDB-lite"/>
    </source>
</evidence>
<comment type="caution">
    <text evidence="2">The sequence shown here is derived from an EMBL/GenBank/DDBJ whole genome shotgun (WGS) entry which is preliminary data.</text>
</comment>
<accession>A0AAN8PS62</accession>
<evidence type="ECO:0000313" key="2">
    <source>
        <dbReference type="EMBL" id="KAK6183417.1"/>
    </source>
</evidence>
<reference evidence="2 3" key="1">
    <citation type="submission" date="2024-01" db="EMBL/GenBank/DDBJ databases">
        <title>The genome of the rayed Mediterranean limpet Patella caerulea (Linnaeus, 1758).</title>
        <authorList>
            <person name="Anh-Thu Weber A."/>
            <person name="Halstead-Nussloch G."/>
        </authorList>
    </citation>
    <scope>NUCLEOTIDE SEQUENCE [LARGE SCALE GENOMIC DNA]</scope>
    <source>
        <strain evidence="2">AATW-2023a</strain>
        <tissue evidence="2">Whole specimen</tissue>
    </source>
</reference>
<sequence>MSFSLRPVDRRYSRLFRTESLCVGIDFLKDWSHVPANDVPQLHDTFEAIIEEYRQTLDSRECDNVRIAISQSALKTPIWLPFREHRLLKAEYVLQKVAAVLQSNEEFRLDQRMSMSICHVSPPDGRGSGRTNVKKRRLVTIKNADELCFQQAIAVAHHFANKQDTPEWEGERNRLQRRAGPHSWQTRKTEAFIDAVGGARQACTGMETWDLYARYLGEQGYQLNVFSRAIFDREIYRGTKYVTETPKHLHLHDRHYDVITSMPAFVERSYFCETFQVGYNHAEIHSCHVMCQGCKTMGPPCPPDPNTKTCYRCHRVFRQTSCRRFQSQVQYMSSVEEMREVSVGVGRYQSQAKLRRTSMRRIPQCSGGHKQGDQNQTVSTDTRLEPRRTHRILYFQCHHCTWPRG</sequence>
<gene>
    <name evidence="2" type="ORF">SNE40_010904</name>
</gene>
<dbReference type="AlphaFoldDB" id="A0AAN8PS62"/>
<evidence type="ECO:0000313" key="3">
    <source>
        <dbReference type="Proteomes" id="UP001347796"/>
    </source>
</evidence>
<protein>
    <submittedName>
        <fullName evidence="2">Uncharacterized protein</fullName>
    </submittedName>
</protein>
<dbReference type="Proteomes" id="UP001347796">
    <property type="component" value="Unassembled WGS sequence"/>
</dbReference>
<feature type="region of interest" description="Disordered" evidence="1">
    <location>
        <begin position="363"/>
        <end position="385"/>
    </location>
</feature>
<name>A0AAN8PS62_PATCE</name>
<organism evidence="2 3">
    <name type="scientific">Patella caerulea</name>
    <name type="common">Rayed Mediterranean limpet</name>
    <dbReference type="NCBI Taxonomy" id="87958"/>
    <lineage>
        <taxon>Eukaryota</taxon>
        <taxon>Metazoa</taxon>
        <taxon>Spiralia</taxon>
        <taxon>Lophotrochozoa</taxon>
        <taxon>Mollusca</taxon>
        <taxon>Gastropoda</taxon>
        <taxon>Patellogastropoda</taxon>
        <taxon>Patelloidea</taxon>
        <taxon>Patellidae</taxon>
        <taxon>Patella</taxon>
    </lineage>
</organism>
<proteinExistence type="predicted"/>
<dbReference type="EMBL" id="JAZGQO010000007">
    <property type="protein sequence ID" value="KAK6183417.1"/>
    <property type="molecule type" value="Genomic_DNA"/>
</dbReference>